<keyword evidence="2 3" id="KW-0808">Transferase</keyword>
<comment type="caution">
    <text evidence="5">The sequence shown here is derived from an EMBL/GenBank/DDBJ whole genome shotgun (WGS) entry which is preliminary data.</text>
</comment>
<evidence type="ECO:0000256" key="3">
    <source>
        <dbReference type="RuleBase" id="RU361155"/>
    </source>
</evidence>
<dbReference type="Gene3D" id="3.40.50.300">
    <property type="entry name" value="P-loop containing nucleotide triphosphate hydrolases"/>
    <property type="match status" value="1"/>
</dbReference>
<reference evidence="5 6" key="1">
    <citation type="submission" date="2023-12" db="EMBL/GenBank/DDBJ databases">
        <title>A high-quality genome assembly for Dillenia turbinata (Dilleniales).</title>
        <authorList>
            <person name="Chanderbali A."/>
        </authorList>
    </citation>
    <scope>NUCLEOTIDE SEQUENCE [LARGE SCALE GENOMIC DNA]</scope>
    <source>
        <strain evidence="5">LSX21</strain>
        <tissue evidence="5">Leaf</tissue>
    </source>
</reference>
<name>A0AAN8UDF5_9MAGN</name>
<dbReference type="EC" id="2.8.2.-" evidence="3"/>
<dbReference type="AlphaFoldDB" id="A0AAN8UDF5"/>
<dbReference type="InterPro" id="IPR027417">
    <property type="entry name" value="P-loop_NTPase"/>
</dbReference>
<organism evidence="5 6">
    <name type="scientific">Dillenia turbinata</name>
    <dbReference type="NCBI Taxonomy" id="194707"/>
    <lineage>
        <taxon>Eukaryota</taxon>
        <taxon>Viridiplantae</taxon>
        <taxon>Streptophyta</taxon>
        <taxon>Embryophyta</taxon>
        <taxon>Tracheophyta</taxon>
        <taxon>Spermatophyta</taxon>
        <taxon>Magnoliopsida</taxon>
        <taxon>eudicotyledons</taxon>
        <taxon>Gunneridae</taxon>
        <taxon>Pentapetalae</taxon>
        <taxon>Dilleniales</taxon>
        <taxon>Dilleniaceae</taxon>
        <taxon>Dillenia</taxon>
    </lineage>
</organism>
<dbReference type="Proteomes" id="UP001370490">
    <property type="component" value="Unassembled WGS sequence"/>
</dbReference>
<proteinExistence type="inferred from homology"/>
<dbReference type="SUPFAM" id="SSF52540">
    <property type="entry name" value="P-loop containing nucleoside triphosphate hydrolases"/>
    <property type="match status" value="1"/>
</dbReference>
<dbReference type="EMBL" id="JBAMMX010000027">
    <property type="protein sequence ID" value="KAK6913405.1"/>
    <property type="molecule type" value="Genomic_DNA"/>
</dbReference>
<dbReference type="PANTHER" id="PTHR11783">
    <property type="entry name" value="SULFOTRANSFERASE SULT"/>
    <property type="match status" value="1"/>
</dbReference>
<gene>
    <name evidence="5" type="ORF">RJ641_023006</name>
</gene>
<protein>
    <recommendedName>
        <fullName evidence="3">Sulfotransferase</fullName>
        <ecNumber evidence="3">2.8.2.-</ecNumber>
    </recommendedName>
</protein>
<evidence type="ECO:0000313" key="5">
    <source>
        <dbReference type="EMBL" id="KAK6913405.1"/>
    </source>
</evidence>
<dbReference type="InterPro" id="IPR000863">
    <property type="entry name" value="Sulfotransferase_dom"/>
</dbReference>
<feature type="domain" description="Sulfotransferase" evidence="4">
    <location>
        <begin position="18"/>
        <end position="91"/>
    </location>
</feature>
<comment type="similarity">
    <text evidence="1 3">Belongs to the sulfotransferase 1 family.</text>
</comment>
<accession>A0AAN8UDF5</accession>
<evidence type="ECO:0000256" key="2">
    <source>
        <dbReference type="ARBA" id="ARBA00022679"/>
    </source>
</evidence>
<dbReference type="Pfam" id="PF00685">
    <property type="entry name" value="Sulfotransfer_1"/>
    <property type="match status" value="1"/>
</dbReference>
<dbReference type="GO" id="GO:0008146">
    <property type="term" value="F:sulfotransferase activity"/>
    <property type="evidence" value="ECO:0007669"/>
    <property type="project" value="InterPro"/>
</dbReference>
<evidence type="ECO:0000256" key="1">
    <source>
        <dbReference type="ARBA" id="ARBA00005771"/>
    </source>
</evidence>
<sequence>MFCVSLALYKHKSSTRVGYHKRDAFKSFCDCEGGYLFRPFHDHVLEFWKGSLNMPDNILFLKYEDTKRDPRGQVKKLASFLGKPIEDKEMVYQILIWDQKNNLTVEIRDIRDEIT</sequence>
<evidence type="ECO:0000313" key="6">
    <source>
        <dbReference type="Proteomes" id="UP001370490"/>
    </source>
</evidence>
<keyword evidence="6" id="KW-1185">Reference proteome</keyword>
<evidence type="ECO:0000259" key="4">
    <source>
        <dbReference type="Pfam" id="PF00685"/>
    </source>
</evidence>